<organism evidence="1">
    <name type="scientific">mine drainage metagenome</name>
    <dbReference type="NCBI Taxonomy" id="410659"/>
    <lineage>
        <taxon>unclassified sequences</taxon>
        <taxon>metagenomes</taxon>
        <taxon>ecological metagenomes</taxon>
    </lineage>
</organism>
<name>A0A1J5RZJ4_9ZZZZ</name>
<evidence type="ECO:0000313" key="1">
    <source>
        <dbReference type="EMBL" id="OIR01131.1"/>
    </source>
</evidence>
<dbReference type="AlphaFoldDB" id="A0A1J5RZJ4"/>
<accession>A0A1J5RZJ4</accession>
<gene>
    <name evidence="1" type="ORF">GALL_167640</name>
</gene>
<comment type="caution">
    <text evidence="1">The sequence shown here is derived from an EMBL/GenBank/DDBJ whole genome shotgun (WGS) entry which is preliminary data.</text>
</comment>
<reference evidence="1" key="1">
    <citation type="submission" date="2016-10" db="EMBL/GenBank/DDBJ databases">
        <title>Sequence of Gallionella enrichment culture.</title>
        <authorList>
            <person name="Poehlein A."/>
            <person name="Muehling M."/>
            <person name="Daniel R."/>
        </authorList>
    </citation>
    <scope>NUCLEOTIDE SEQUENCE</scope>
</reference>
<proteinExistence type="predicted"/>
<dbReference type="EMBL" id="MLJW01000087">
    <property type="protein sequence ID" value="OIR01131.1"/>
    <property type="molecule type" value="Genomic_DNA"/>
</dbReference>
<protein>
    <submittedName>
        <fullName evidence="1">Uncharacterized protein</fullName>
    </submittedName>
</protein>
<sequence>MASLKGNIAFTGSLGNLSAYTRKGSNNIILRTKGGASGKAIKTSPKFINTRRVMSEFGGASSTAKNIKLAMTGVTHLDHRFFQNKLNAICSRIQKLDTTSDWGQRSVLISRYKNLLEGFNLEMGTLFDSILKHPLHCHINRADQSASITVPALFPGISLYVPGKFSFFRLVPVLGIIPDMQWDAKFKKYMPVNPAVQSYRDLKITEWFGVSAVCDEQIIDMQIDRKTNISDSDSFILSIGIEFGNPLTASLIQPVKNAGAAKVVMLA</sequence>